<dbReference type="Pfam" id="PF09136">
    <property type="entry name" value="Glucodextran_B"/>
    <property type="match status" value="1"/>
</dbReference>
<dbReference type="SUPFAM" id="SSF74853">
    <property type="entry name" value="Lamin A/C globular tail domain"/>
    <property type="match status" value="2"/>
</dbReference>
<dbReference type="InterPro" id="IPR001322">
    <property type="entry name" value="Lamin_tail_dom"/>
</dbReference>
<dbReference type="Gene3D" id="2.60.40.10">
    <property type="entry name" value="Immunoglobulins"/>
    <property type="match status" value="1"/>
</dbReference>
<evidence type="ECO:0000256" key="1">
    <source>
        <dbReference type="SAM" id="MobiDB-lite"/>
    </source>
</evidence>
<dbReference type="Pfam" id="PF00932">
    <property type="entry name" value="LTD"/>
    <property type="match status" value="2"/>
</dbReference>
<dbReference type="Proteomes" id="UP000230273">
    <property type="component" value="Unassembled WGS sequence"/>
</dbReference>
<dbReference type="InterPro" id="IPR036415">
    <property type="entry name" value="Lamin_tail_dom_sf"/>
</dbReference>
<reference evidence="3 4" key="1">
    <citation type="submission" date="2017-09" db="EMBL/GenBank/DDBJ databases">
        <title>Depth-based differentiation of microbial function through sediment-hosted aquifers and enrichment of novel symbionts in the deep terrestrial subsurface.</title>
        <authorList>
            <person name="Probst A.J."/>
            <person name="Ladd B."/>
            <person name="Jarett J.K."/>
            <person name="Geller-Mcgrath D.E."/>
            <person name="Sieber C.M."/>
            <person name="Emerson J.B."/>
            <person name="Anantharaman K."/>
            <person name="Thomas B.C."/>
            <person name="Malmstrom R."/>
            <person name="Stieglmeier M."/>
            <person name="Klingl A."/>
            <person name="Woyke T."/>
            <person name="Ryan C.M."/>
            <person name="Banfield J.F."/>
        </authorList>
    </citation>
    <scope>NUCLEOTIDE SEQUENCE [LARGE SCALE GENOMIC DNA]</scope>
    <source>
        <strain evidence="3">CG23_combo_of_CG06-09_8_20_14_all_38_19</strain>
    </source>
</reference>
<gene>
    <name evidence="3" type="ORF">COX36_02840</name>
</gene>
<dbReference type="AlphaFoldDB" id="A0A2G9YWE4"/>
<name>A0A2G9YWE4_9BACT</name>
<feature type="region of interest" description="Disordered" evidence="1">
    <location>
        <begin position="733"/>
        <end position="758"/>
    </location>
</feature>
<dbReference type="InterPro" id="IPR013783">
    <property type="entry name" value="Ig-like_fold"/>
</dbReference>
<accession>A0A2G9YWE4</accession>
<evidence type="ECO:0000259" key="2">
    <source>
        <dbReference type="PROSITE" id="PS51841"/>
    </source>
</evidence>
<evidence type="ECO:0000313" key="4">
    <source>
        <dbReference type="Proteomes" id="UP000230273"/>
    </source>
</evidence>
<comment type="caution">
    <text evidence="3">The sequence shown here is derived from an EMBL/GenBank/DDBJ whole genome shotgun (WGS) entry which is preliminary data.</text>
</comment>
<organism evidence="3 4">
    <name type="scientific">Candidatus Nealsonbacteria bacterium CG23_combo_of_CG06-09_8_20_14_all_38_19</name>
    <dbReference type="NCBI Taxonomy" id="1974721"/>
    <lineage>
        <taxon>Bacteria</taxon>
        <taxon>Candidatus Nealsoniibacteriota</taxon>
    </lineage>
</organism>
<feature type="domain" description="LTD" evidence="2">
    <location>
        <begin position="202"/>
        <end position="323"/>
    </location>
</feature>
<feature type="compositionally biased region" description="Polar residues" evidence="1">
    <location>
        <begin position="739"/>
        <end position="752"/>
    </location>
</feature>
<dbReference type="PANTHER" id="PTHR37397:SF1">
    <property type="entry name" value="LTD DOMAIN-CONTAINING PROTEIN"/>
    <property type="match status" value="1"/>
</dbReference>
<dbReference type="Gene3D" id="2.60.40.1260">
    <property type="entry name" value="Lamin Tail domain"/>
    <property type="match status" value="2"/>
</dbReference>
<sequence length="758" mass="85406">MKKDKEETEEKIEEKEEQKELAEPEENELKQEVEQDFCKKIEGSPVFRNKVILNEIAWMGTENSSNDEWIELKNISKEAVNLSGWQLLDKENQIKIVFEETIAPAGFLILERTNDDTLKTITADKIYSGSLNDEDEYLYLFNLNCQLEDEVLADKDWLAGDKNSKRTMERKSDLGWQTSAQIGGTPKVENSSGFFEGSGSGGGGAVIPVSYPKILISEIQIASKESEKDEFLELYNPNNSDVDLTDWYLQRKTKTAKDYSSFVSSSLLTGKIIKAQDYFLIAREGSTFANLADVLTSYPIGENNTLILKNPNREIVDKVGFGEVQESETSPAPNPAEDQSIERKKDNLGVFIDSGNNYQDFFLQQNPNPKGQILDSSSPQTPVITFPQNNQLFNLNPVIIKGVSESQVQILIESELGNFEVFTDKDGIFEKDLSLQEGLNQIKIKAKDQAGNESEQTIINLILDTQPPLVNFESLPELQTNIYFVLSWSGSDGAATPSTDGVIDFLLQYTTTPSDIDGIRLQYQNEQDAWESWQAESILETKLTSLNLQGEDKYTYNFKIKARDQAGNESDWQYFSARISLLEPILITEVQIEGLNVNQDFVELYNPNNSDINLDDCQGSYLRLVKRTKTAASDTTIKSWSRDSEAKILSHGYYLWVSSKDESYPQLINADVSTKEILAPNNGIALRIGPEDTGLIIEAFGWGDFQNVLFESTSFPQNPGLNESLGRKWEDNNQKYEDTNNNLEDFQIQNSSPKEKNG</sequence>
<feature type="region of interest" description="Disordered" evidence="1">
    <location>
        <begin position="1"/>
        <end position="30"/>
    </location>
</feature>
<dbReference type="EMBL" id="PCRP01000046">
    <property type="protein sequence ID" value="PIP23509.1"/>
    <property type="molecule type" value="Genomic_DNA"/>
</dbReference>
<protein>
    <recommendedName>
        <fullName evidence="2">LTD domain-containing protein</fullName>
    </recommendedName>
</protein>
<dbReference type="PROSITE" id="PS51841">
    <property type="entry name" value="LTD"/>
    <property type="match status" value="1"/>
</dbReference>
<proteinExistence type="predicted"/>
<dbReference type="PANTHER" id="PTHR37397">
    <property type="entry name" value="SI:CH211-183D21.1"/>
    <property type="match status" value="1"/>
</dbReference>
<evidence type="ECO:0000313" key="3">
    <source>
        <dbReference type="EMBL" id="PIP23509.1"/>
    </source>
</evidence>